<accession>A0A0C1BXK2</accession>
<dbReference type="RefSeq" id="WP_013924269.1">
    <property type="nucleotide sequence ID" value="NZ_JSAM01000126.1"/>
</dbReference>
<proteinExistence type="predicted"/>
<evidence type="ECO:0000313" key="1">
    <source>
        <dbReference type="EMBL" id="KIA76246.1"/>
    </source>
</evidence>
<gene>
    <name evidence="1" type="ORF">DB43_AP00020</name>
</gene>
<dbReference type="Gene3D" id="1.25.40.20">
    <property type="entry name" value="Ankyrin repeat-containing domain"/>
    <property type="match status" value="2"/>
</dbReference>
<dbReference type="PATRIC" id="fig|83552.4.peg.2632"/>
<protein>
    <submittedName>
        <fullName evidence="1">Uncharacterized protein</fullName>
    </submittedName>
</protein>
<organism evidence="1 2">
    <name type="scientific">Parachlamydia acanthamoebae</name>
    <dbReference type="NCBI Taxonomy" id="83552"/>
    <lineage>
        <taxon>Bacteria</taxon>
        <taxon>Pseudomonadati</taxon>
        <taxon>Chlamydiota</taxon>
        <taxon>Chlamydiia</taxon>
        <taxon>Parachlamydiales</taxon>
        <taxon>Parachlamydiaceae</taxon>
        <taxon>Parachlamydia</taxon>
    </lineage>
</organism>
<dbReference type="SUPFAM" id="SSF48403">
    <property type="entry name" value="Ankyrin repeat"/>
    <property type="match status" value="1"/>
</dbReference>
<comment type="caution">
    <text evidence="1">The sequence shown here is derived from an EMBL/GenBank/DDBJ whole genome shotgun (WGS) entry which is preliminary data.</text>
</comment>
<dbReference type="InterPro" id="IPR036770">
    <property type="entry name" value="Ankyrin_rpt-contain_sf"/>
</dbReference>
<evidence type="ECO:0000313" key="2">
    <source>
        <dbReference type="Proteomes" id="UP000031307"/>
    </source>
</evidence>
<dbReference type="Proteomes" id="UP000031307">
    <property type="component" value="Unassembled WGS sequence"/>
</dbReference>
<dbReference type="AlphaFoldDB" id="A0A0C1BXK2"/>
<reference evidence="1 2" key="1">
    <citation type="journal article" date="2014" name="Mol. Biol. Evol.">
        <title>Massive expansion of Ubiquitination-related gene families within the Chlamydiae.</title>
        <authorList>
            <person name="Domman D."/>
            <person name="Collingro A."/>
            <person name="Lagkouvardos I."/>
            <person name="Gehre L."/>
            <person name="Weinmaier T."/>
            <person name="Rattei T."/>
            <person name="Subtil A."/>
            <person name="Horn M."/>
        </authorList>
    </citation>
    <scope>NUCLEOTIDE SEQUENCE [LARGE SCALE GENOMIC DNA]</scope>
    <source>
        <strain evidence="1 2">OEW1</strain>
    </source>
</reference>
<dbReference type="EMBL" id="JSAM01000126">
    <property type="protein sequence ID" value="KIA76246.1"/>
    <property type="molecule type" value="Genomic_DNA"/>
</dbReference>
<sequence>MDCTRNNLYDNDYSTWHCNLNLYPEQRGVKRKTPELPEKKCVQQHIFGYSMSELEKERVGIDPSISALNNLTKGINGLLSITQRISSICPFCTHPKGFLALIEAIKSRNLSLLYEILSDSTILITEQDKEGRNIFHHAALIGDFQFCQILFMQVVDLCFFTSLADALNTPDSFGFTPFRYAFENSASFARLFYVAGVNPSIKDYSNCSVEELAKSRNDFLFFYYLYEKNGQLAQIAETFSTMCEQILRYPNRHLPSKMCAALIWDKSIKTKENVHQLLLKKIVVKCPDGSISIPMLFVKVFQEKSALFRKLGSNEEEMILDQIDLQGFLTVLEALFAGDKDIRPLLPEIRKTASFSGFLDLLVDESLALERGPSHQNLLQRAIHTRNFSEFKMILDCMKQVDKTSLFSAFRNRILNECDHQGNTLLHRTGGNLWYFSLELLKAGANPFIKNSQGFTFVDMIKAQNHLLFLYDYHYVAQKEKLGTRINVYATLSEIFDQILKHSVEYTPALVCAAKVWEECRHLKHDAVHFIFNNVTVRCADGPMRIPRLFLNVLKEKSNLVKAFYKSEKNELILGSVTRHAFEGMLRLIFSSFDHFHAAQSALLNVERDMISLPLYYQLLLDEILLMEKALGHRNRFHWAAIDKNFYVCLLLLECVCIDERSFFSKDRWHALTAKDDFGLTPLDYISQHFNALEPAILQTEVVLRLKEHIKLFGKLE</sequence>
<name>A0A0C1BXK2_9BACT</name>